<proteinExistence type="predicted"/>
<organism evidence="1">
    <name type="scientific">Arundo donax</name>
    <name type="common">Giant reed</name>
    <name type="synonym">Donax arundinaceus</name>
    <dbReference type="NCBI Taxonomy" id="35708"/>
    <lineage>
        <taxon>Eukaryota</taxon>
        <taxon>Viridiplantae</taxon>
        <taxon>Streptophyta</taxon>
        <taxon>Embryophyta</taxon>
        <taxon>Tracheophyta</taxon>
        <taxon>Spermatophyta</taxon>
        <taxon>Magnoliopsida</taxon>
        <taxon>Liliopsida</taxon>
        <taxon>Poales</taxon>
        <taxon>Poaceae</taxon>
        <taxon>PACMAD clade</taxon>
        <taxon>Arundinoideae</taxon>
        <taxon>Arundineae</taxon>
        <taxon>Arundo</taxon>
    </lineage>
</organism>
<dbReference type="EMBL" id="GBRH01195045">
    <property type="protein sequence ID" value="JAE02851.1"/>
    <property type="molecule type" value="Transcribed_RNA"/>
</dbReference>
<dbReference type="AlphaFoldDB" id="A0A0A9EY84"/>
<accession>A0A0A9EY84</accession>
<sequence>MRRLGFRIRMAAFVGEFGSESVGEKRERER</sequence>
<name>A0A0A9EY84_ARUDO</name>
<evidence type="ECO:0000313" key="1">
    <source>
        <dbReference type="EMBL" id="JAE02851.1"/>
    </source>
</evidence>
<reference evidence="1" key="2">
    <citation type="journal article" date="2015" name="Data Brief">
        <title>Shoot transcriptome of the giant reed, Arundo donax.</title>
        <authorList>
            <person name="Barrero R.A."/>
            <person name="Guerrero F.D."/>
            <person name="Moolhuijzen P."/>
            <person name="Goolsby J.A."/>
            <person name="Tidwell J."/>
            <person name="Bellgard S.E."/>
            <person name="Bellgard M.I."/>
        </authorList>
    </citation>
    <scope>NUCLEOTIDE SEQUENCE</scope>
    <source>
        <tissue evidence="1">Shoot tissue taken approximately 20 cm above the soil surface</tissue>
    </source>
</reference>
<protein>
    <submittedName>
        <fullName evidence="1">Uncharacterized protein</fullName>
    </submittedName>
</protein>
<reference evidence="1" key="1">
    <citation type="submission" date="2014-09" db="EMBL/GenBank/DDBJ databases">
        <authorList>
            <person name="Magalhaes I.L.F."/>
            <person name="Oliveira U."/>
            <person name="Santos F.R."/>
            <person name="Vidigal T.H.D.A."/>
            <person name="Brescovit A.D."/>
            <person name="Santos A.J."/>
        </authorList>
    </citation>
    <scope>NUCLEOTIDE SEQUENCE</scope>
    <source>
        <tissue evidence="1">Shoot tissue taken approximately 20 cm above the soil surface</tissue>
    </source>
</reference>